<dbReference type="KEGG" id="ftj:FTUN_5999"/>
<keyword evidence="2" id="KW-1185">Reference proteome</keyword>
<sequence length="130" mass="14788">MISLIISVVSILIHIWIARWGAGQSPPSSENFQATALTWAFADNVRRNVFCRHNNYKRLRHIDQSRQSGSFELAKAFIVNHELNLCDVVDCKDFLTRVFDDLLFDQTRVIAVGYVEYSNADLDANDGIVV</sequence>
<dbReference type="Proteomes" id="UP000503447">
    <property type="component" value="Chromosome"/>
</dbReference>
<gene>
    <name evidence="1" type="ORF">FTUN_5999</name>
</gene>
<reference evidence="2" key="1">
    <citation type="submission" date="2020-05" db="EMBL/GenBank/DDBJ databases">
        <title>Frigoriglobus tundricola gen. nov., sp. nov., a psychrotolerant cellulolytic planctomycete of the family Gemmataceae with two divergent copies of 16S rRNA gene.</title>
        <authorList>
            <person name="Kulichevskaya I.S."/>
            <person name="Ivanova A.A."/>
            <person name="Naumoff D.G."/>
            <person name="Beletsky A.V."/>
            <person name="Rijpstra W.I.C."/>
            <person name="Sinninghe Damste J.S."/>
            <person name="Mardanov A.V."/>
            <person name="Ravin N.V."/>
            <person name="Dedysh S.N."/>
        </authorList>
    </citation>
    <scope>NUCLEOTIDE SEQUENCE [LARGE SCALE GENOMIC DNA]</scope>
    <source>
        <strain evidence="2">PL17</strain>
    </source>
</reference>
<dbReference type="AlphaFoldDB" id="A0A6M5YWS3"/>
<name>A0A6M5YWS3_9BACT</name>
<accession>A0A6M5YWS3</accession>
<organism evidence="1 2">
    <name type="scientific">Frigoriglobus tundricola</name>
    <dbReference type="NCBI Taxonomy" id="2774151"/>
    <lineage>
        <taxon>Bacteria</taxon>
        <taxon>Pseudomonadati</taxon>
        <taxon>Planctomycetota</taxon>
        <taxon>Planctomycetia</taxon>
        <taxon>Gemmatales</taxon>
        <taxon>Gemmataceae</taxon>
        <taxon>Frigoriglobus</taxon>
    </lineage>
</organism>
<protein>
    <submittedName>
        <fullName evidence="1">Uncharacterized protein</fullName>
    </submittedName>
</protein>
<evidence type="ECO:0000313" key="2">
    <source>
        <dbReference type="Proteomes" id="UP000503447"/>
    </source>
</evidence>
<proteinExistence type="predicted"/>
<dbReference type="EMBL" id="CP053452">
    <property type="protein sequence ID" value="QJW98409.1"/>
    <property type="molecule type" value="Genomic_DNA"/>
</dbReference>
<evidence type="ECO:0000313" key="1">
    <source>
        <dbReference type="EMBL" id="QJW98409.1"/>
    </source>
</evidence>